<dbReference type="InterPro" id="IPR025576">
    <property type="entry name" value="YwiC"/>
</dbReference>
<dbReference type="eggNOG" id="ENOG502ZBRV">
    <property type="taxonomic scope" value="Bacteria"/>
</dbReference>
<feature type="transmembrane region" description="Helical" evidence="2">
    <location>
        <begin position="145"/>
        <end position="165"/>
    </location>
</feature>
<protein>
    <submittedName>
        <fullName evidence="3">YwiC-like protein family protein</fullName>
    </submittedName>
</protein>
<feature type="transmembrane region" description="Helical" evidence="2">
    <location>
        <begin position="355"/>
        <end position="376"/>
    </location>
</feature>
<dbReference type="Proteomes" id="UP000029096">
    <property type="component" value="Unassembled WGS sequence"/>
</dbReference>
<feature type="transmembrane region" description="Helical" evidence="2">
    <location>
        <begin position="197"/>
        <end position="218"/>
    </location>
</feature>
<dbReference type="OrthoDB" id="2380563at2"/>
<keyword evidence="2" id="KW-0812">Transmembrane</keyword>
<gene>
    <name evidence="3" type="ORF">BBOH_0838</name>
</gene>
<sequence>MDQLVSKNVHADRHQRPTPAPCTPQNTHVIVTQTDKHTKLAKNTRHHVKLWIPDQPGAWTMALLPAVGGVCVGGPSWRNCWMLAAWALCYCLDFTAARWLAVRSHEAGRSPANLQLRANQVPRSDPPSNHTTGTPSMLPHSRSRAFLTPVLVYAFLVAAVGLPLLALTPELLWYAVPFAALATLSLLAAWRRQERTLWGNAVSVLAAGCITLVATAIGNSNYPHNAGLWPIFGLVHDDTDILGSPLLPVNGIIAAVAFILTEYASVLFVKTMIREHGNKKYYILSLTYHLTLFALTSVYIGFKAPIGLIALHARPTGLPASKLDPIAGRLWLGAALILLLRAVFLPLTRKRLKPLHIGIVEIFTSLMNFVCIVAALG</sequence>
<dbReference type="AlphaFoldDB" id="A0A086ZHN1"/>
<name>A0A086ZHN1_9BIFI</name>
<keyword evidence="2" id="KW-0472">Membrane</keyword>
<feature type="compositionally biased region" description="Polar residues" evidence="1">
    <location>
        <begin position="113"/>
        <end position="135"/>
    </location>
</feature>
<dbReference type="EMBL" id="JGYP01000002">
    <property type="protein sequence ID" value="KFI46031.1"/>
    <property type="molecule type" value="Genomic_DNA"/>
</dbReference>
<keyword evidence="4" id="KW-1185">Reference proteome</keyword>
<feature type="transmembrane region" description="Helical" evidence="2">
    <location>
        <begin position="281"/>
        <end position="302"/>
    </location>
</feature>
<feature type="transmembrane region" description="Helical" evidence="2">
    <location>
        <begin position="330"/>
        <end position="348"/>
    </location>
</feature>
<evidence type="ECO:0000256" key="1">
    <source>
        <dbReference type="SAM" id="MobiDB-lite"/>
    </source>
</evidence>
<dbReference type="STRING" id="1437606.BBOH_0838"/>
<dbReference type="RefSeq" id="WP_081930346.1">
    <property type="nucleotide sequence ID" value="NZ_JDUS01000007.1"/>
</dbReference>
<evidence type="ECO:0000313" key="3">
    <source>
        <dbReference type="EMBL" id="KFI46031.1"/>
    </source>
</evidence>
<comment type="caution">
    <text evidence="3">The sequence shown here is derived from an EMBL/GenBank/DDBJ whole genome shotgun (WGS) entry which is preliminary data.</text>
</comment>
<evidence type="ECO:0000256" key="2">
    <source>
        <dbReference type="SAM" id="Phobius"/>
    </source>
</evidence>
<organism evidence="3 4">
    <name type="scientific">Bifidobacterium bohemicum DSM 22767</name>
    <dbReference type="NCBI Taxonomy" id="1437606"/>
    <lineage>
        <taxon>Bacteria</taxon>
        <taxon>Bacillati</taxon>
        <taxon>Actinomycetota</taxon>
        <taxon>Actinomycetes</taxon>
        <taxon>Bifidobacteriales</taxon>
        <taxon>Bifidobacteriaceae</taxon>
        <taxon>Bifidobacterium</taxon>
    </lineage>
</organism>
<feature type="region of interest" description="Disordered" evidence="1">
    <location>
        <begin position="113"/>
        <end position="138"/>
    </location>
</feature>
<feature type="transmembrane region" description="Helical" evidence="2">
    <location>
        <begin position="171"/>
        <end position="190"/>
    </location>
</feature>
<feature type="region of interest" description="Disordered" evidence="1">
    <location>
        <begin position="1"/>
        <end position="25"/>
    </location>
</feature>
<proteinExistence type="predicted"/>
<evidence type="ECO:0000313" key="4">
    <source>
        <dbReference type="Proteomes" id="UP000029096"/>
    </source>
</evidence>
<accession>A0A086ZHN1</accession>
<reference evidence="3 4" key="1">
    <citation type="submission" date="2014-03" db="EMBL/GenBank/DDBJ databases">
        <title>Genomics of Bifidobacteria.</title>
        <authorList>
            <person name="Ventura M."/>
            <person name="Milani C."/>
            <person name="Lugli G.A."/>
        </authorList>
    </citation>
    <scope>NUCLEOTIDE SEQUENCE [LARGE SCALE GENOMIC DNA]</scope>
    <source>
        <strain evidence="3 4">DSM 22767</strain>
    </source>
</reference>
<keyword evidence="2" id="KW-1133">Transmembrane helix</keyword>
<feature type="transmembrane region" description="Helical" evidence="2">
    <location>
        <begin position="247"/>
        <end position="269"/>
    </location>
</feature>
<dbReference type="Pfam" id="PF14256">
    <property type="entry name" value="YwiC"/>
    <property type="match status" value="2"/>
</dbReference>